<proteinExistence type="predicted"/>
<comment type="caution">
    <text evidence="2">The sequence shown here is derived from an EMBL/GenBank/DDBJ whole genome shotgun (WGS) entry which is preliminary data.</text>
</comment>
<dbReference type="AlphaFoldDB" id="A0A371ET46"/>
<name>A0A371ET46_MUCPR</name>
<dbReference type="EMBL" id="QJKJ01012209">
    <property type="protein sequence ID" value="RDX69220.1"/>
    <property type="molecule type" value="Genomic_DNA"/>
</dbReference>
<reference evidence="2" key="1">
    <citation type="submission" date="2018-05" db="EMBL/GenBank/DDBJ databases">
        <title>Draft genome of Mucuna pruriens seed.</title>
        <authorList>
            <person name="Nnadi N.E."/>
            <person name="Vos R."/>
            <person name="Hasami M.H."/>
            <person name="Devisetty U.K."/>
            <person name="Aguiy J.C."/>
        </authorList>
    </citation>
    <scope>NUCLEOTIDE SEQUENCE [LARGE SCALE GENOMIC DNA]</scope>
    <source>
        <strain evidence="2">JCA_2017</strain>
    </source>
</reference>
<evidence type="ECO:0000256" key="1">
    <source>
        <dbReference type="SAM" id="MobiDB-lite"/>
    </source>
</evidence>
<protein>
    <submittedName>
        <fullName evidence="2">Uncharacterized protein</fullName>
    </submittedName>
</protein>
<evidence type="ECO:0000313" key="2">
    <source>
        <dbReference type="EMBL" id="RDX69220.1"/>
    </source>
</evidence>
<evidence type="ECO:0000313" key="3">
    <source>
        <dbReference type="Proteomes" id="UP000257109"/>
    </source>
</evidence>
<dbReference type="Proteomes" id="UP000257109">
    <property type="component" value="Unassembled WGS sequence"/>
</dbReference>
<keyword evidence="3" id="KW-1185">Reference proteome</keyword>
<organism evidence="2 3">
    <name type="scientific">Mucuna pruriens</name>
    <name type="common">Velvet bean</name>
    <name type="synonym">Dolichos pruriens</name>
    <dbReference type="NCBI Taxonomy" id="157652"/>
    <lineage>
        <taxon>Eukaryota</taxon>
        <taxon>Viridiplantae</taxon>
        <taxon>Streptophyta</taxon>
        <taxon>Embryophyta</taxon>
        <taxon>Tracheophyta</taxon>
        <taxon>Spermatophyta</taxon>
        <taxon>Magnoliopsida</taxon>
        <taxon>eudicotyledons</taxon>
        <taxon>Gunneridae</taxon>
        <taxon>Pentapetalae</taxon>
        <taxon>rosids</taxon>
        <taxon>fabids</taxon>
        <taxon>Fabales</taxon>
        <taxon>Fabaceae</taxon>
        <taxon>Papilionoideae</taxon>
        <taxon>50 kb inversion clade</taxon>
        <taxon>NPAAA clade</taxon>
        <taxon>indigoferoid/millettioid clade</taxon>
        <taxon>Phaseoleae</taxon>
        <taxon>Mucuna</taxon>
    </lineage>
</organism>
<gene>
    <name evidence="2" type="ORF">CR513_51692</name>
</gene>
<feature type="region of interest" description="Disordered" evidence="1">
    <location>
        <begin position="155"/>
        <end position="179"/>
    </location>
</feature>
<feature type="non-terminal residue" evidence="2">
    <location>
        <position position="1"/>
    </location>
</feature>
<sequence>MGNETGAVDNLSLENQLIELTSLVRQLADLGSWKLSEVITWYSRHTPVDENLNAWPSLVHHYRTSKAIVVESRLSKEQSETESVRLRRVYPKPSQSDSIASESALYQDQIGSVFSESKAESTAICNLAIQIHPECTSRTNRLSTTDFVISEPTIPTTTTENASSRQFTISGGPDEAISN</sequence>
<accession>A0A371ET46</accession>